<organism evidence="3">
    <name type="scientific">Acidithiobacillus ferrivorans</name>
    <dbReference type="NCBI Taxonomy" id="160808"/>
    <lineage>
        <taxon>Bacteria</taxon>
        <taxon>Pseudomonadati</taxon>
        <taxon>Pseudomonadota</taxon>
        <taxon>Acidithiobacillia</taxon>
        <taxon>Acidithiobacillales</taxon>
        <taxon>Acidithiobacillaceae</taxon>
        <taxon>Acidithiobacillus</taxon>
    </lineage>
</organism>
<evidence type="ECO:0000313" key="5">
    <source>
        <dbReference type="Proteomes" id="UP000193925"/>
    </source>
</evidence>
<gene>
    <name evidence="4" type="ORF">AFERRI_50803</name>
    <name evidence="3" type="ORF">AFERRI_530135</name>
</gene>
<evidence type="ECO:0000313" key="4">
    <source>
        <dbReference type="EMBL" id="SMH67601.1"/>
    </source>
</evidence>
<dbReference type="RefSeq" id="WP_035194168.1">
    <property type="nucleotide sequence ID" value="NZ_CCCS020000049.1"/>
</dbReference>
<protein>
    <submittedName>
        <fullName evidence="3">Water Stress and Hypersensitive response domain-containing protein</fullName>
    </submittedName>
</protein>
<feature type="chain" id="PRO_5001588317" evidence="1">
    <location>
        <begin position="32"/>
        <end position="168"/>
    </location>
</feature>
<name>A0A060US33_9PROT</name>
<dbReference type="InterPro" id="IPR004864">
    <property type="entry name" value="LEA_2"/>
</dbReference>
<sequence>MTIVARSSGFTQWFRRWPALLLAALPLSACSAFPAHHPEVQLLSIQPESVGLLAQTFLLALKVSNPNDSALHAKAGEARLYVQNHQVAYGLLDKPVDVPAYGSATVNIPVTGNLLPLLGDIGRVSAGAGLPYVIKGYLVTGLFDMQIPFTVTGALHLPLSTSSSAVLP</sequence>
<reference evidence="4 5" key="3">
    <citation type="submission" date="2017-03" db="EMBL/GenBank/DDBJ databases">
        <authorList>
            <person name="Regsiter A."/>
            <person name="William W."/>
        </authorList>
    </citation>
    <scope>NUCLEOTIDE SEQUENCE [LARGE SCALE GENOMIC DNA]</scope>
    <source>
        <strain evidence="4">PRJEB5721</strain>
    </source>
</reference>
<reference evidence="3" key="1">
    <citation type="submission" date="2014-03" db="EMBL/GenBank/DDBJ databases">
        <authorList>
            <person name="Genoscope - CEA"/>
        </authorList>
    </citation>
    <scope>NUCLEOTIDE SEQUENCE [LARGE SCALE GENOMIC DNA]</scope>
    <source>
        <strain evidence="3">CF27</strain>
    </source>
</reference>
<keyword evidence="5" id="KW-1185">Reference proteome</keyword>
<dbReference type="Proteomes" id="UP000193925">
    <property type="component" value="Chromosome AFERRI"/>
</dbReference>
<dbReference type="Gene3D" id="2.60.40.1820">
    <property type="match status" value="1"/>
</dbReference>
<keyword evidence="1" id="KW-0732">Signal</keyword>
<feature type="domain" description="Water stress and hypersensitive response" evidence="2">
    <location>
        <begin position="40"/>
        <end position="164"/>
    </location>
</feature>
<dbReference type="Pfam" id="PF03168">
    <property type="entry name" value="LEA_2"/>
    <property type="match status" value="1"/>
</dbReference>
<accession>A0A060US33</accession>
<dbReference type="InterPro" id="IPR013990">
    <property type="entry name" value="WHy-dom"/>
</dbReference>
<evidence type="ECO:0000313" key="3">
    <source>
        <dbReference type="EMBL" id="CDQ11240.1"/>
    </source>
</evidence>
<dbReference type="EMBL" id="CCCS020000049">
    <property type="protein sequence ID" value="CDQ11240.1"/>
    <property type="molecule type" value="Genomic_DNA"/>
</dbReference>
<dbReference type="EMBL" id="LT841305">
    <property type="protein sequence ID" value="SMH67601.1"/>
    <property type="molecule type" value="Genomic_DNA"/>
</dbReference>
<dbReference type="AlphaFoldDB" id="A0A060US33"/>
<dbReference type="SMART" id="SM00769">
    <property type="entry name" value="WHy"/>
    <property type="match status" value="1"/>
</dbReference>
<dbReference type="GO" id="GO:0009269">
    <property type="term" value="P:response to desiccation"/>
    <property type="evidence" value="ECO:0007669"/>
    <property type="project" value="InterPro"/>
</dbReference>
<evidence type="ECO:0000259" key="2">
    <source>
        <dbReference type="SMART" id="SM00769"/>
    </source>
</evidence>
<dbReference type="SUPFAM" id="SSF117070">
    <property type="entry name" value="LEA14-like"/>
    <property type="match status" value="1"/>
</dbReference>
<proteinExistence type="predicted"/>
<feature type="signal peptide" evidence="1">
    <location>
        <begin position="1"/>
        <end position="31"/>
    </location>
</feature>
<reference evidence="3" key="2">
    <citation type="submission" date="2014-07" db="EMBL/GenBank/DDBJ databases">
        <title>Initial genome analysis of the psychrotolerant acidophile Acidithiobacillus ferrivorans CF27: insights into iron and sulfur oxidation pathways and into biofilm formation.</title>
        <authorList>
            <person name="Talla E."/>
            <person name="Hedrich S."/>
            <person name="Mangenot S."/>
            <person name="Ji B."/>
            <person name="Johnson D.B."/>
            <person name="Barbe V."/>
            <person name="Bonnefoy V."/>
        </authorList>
    </citation>
    <scope>NUCLEOTIDE SEQUENCE [LARGE SCALE GENOMIC DNA]</scope>
    <source>
        <strain evidence="3">CF27</strain>
    </source>
</reference>
<evidence type="ECO:0000256" key="1">
    <source>
        <dbReference type="SAM" id="SignalP"/>
    </source>
</evidence>